<accession>A0ABD1E3V4</accession>
<organism evidence="1 2">
    <name type="scientific">Hypothenemus hampei</name>
    <name type="common">Coffee berry borer</name>
    <dbReference type="NCBI Taxonomy" id="57062"/>
    <lineage>
        <taxon>Eukaryota</taxon>
        <taxon>Metazoa</taxon>
        <taxon>Ecdysozoa</taxon>
        <taxon>Arthropoda</taxon>
        <taxon>Hexapoda</taxon>
        <taxon>Insecta</taxon>
        <taxon>Pterygota</taxon>
        <taxon>Neoptera</taxon>
        <taxon>Endopterygota</taxon>
        <taxon>Coleoptera</taxon>
        <taxon>Polyphaga</taxon>
        <taxon>Cucujiformia</taxon>
        <taxon>Curculionidae</taxon>
        <taxon>Scolytinae</taxon>
        <taxon>Hypothenemus</taxon>
    </lineage>
</organism>
<keyword evidence="2" id="KW-1185">Reference proteome</keyword>
<dbReference type="Proteomes" id="UP001566132">
    <property type="component" value="Unassembled WGS sequence"/>
</dbReference>
<reference evidence="1 2" key="1">
    <citation type="submission" date="2024-05" db="EMBL/GenBank/DDBJ databases">
        <title>Genetic variation in Jamaican populations of the coffee berry borer (Hypothenemus hampei).</title>
        <authorList>
            <person name="Errbii M."/>
            <person name="Myrie A."/>
        </authorList>
    </citation>
    <scope>NUCLEOTIDE SEQUENCE [LARGE SCALE GENOMIC DNA]</scope>
    <source>
        <strain evidence="1">JA-Hopewell-2020-01-JO</strain>
        <tissue evidence="1">Whole body</tissue>
    </source>
</reference>
<name>A0ABD1E3V4_HYPHA</name>
<comment type="caution">
    <text evidence="1">The sequence shown here is derived from an EMBL/GenBank/DDBJ whole genome shotgun (WGS) entry which is preliminary data.</text>
</comment>
<protein>
    <submittedName>
        <fullName evidence="1">Uncharacterized protein</fullName>
    </submittedName>
</protein>
<evidence type="ECO:0000313" key="1">
    <source>
        <dbReference type="EMBL" id="KAL1489025.1"/>
    </source>
</evidence>
<dbReference type="AlphaFoldDB" id="A0ABD1E3V4"/>
<sequence>MPRRYCEREQVLILRLLEYFQLEKDAGKPLLHVNTVYNRVSDALGVSISTMQKLNLTGVQKDDTYNAKTSLAISSSGESPLYKIHQHVIRTRIYAMYAAGEHVTLHSLRLSLLNIY</sequence>
<evidence type="ECO:0000313" key="2">
    <source>
        <dbReference type="Proteomes" id="UP001566132"/>
    </source>
</evidence>
<gene>
    <name evidence="1" type="ORF">ABEB36_013970</name>
</gene>
<proteinExistence type="predicted"/>
<dbReference type="EMBL" id="JBDJPC010000012">
    <property type="protein sequence ID" value="KAL1489025.1"/>
    <property type="molecule type" value="Genomic_DNA"/>
</dbReference>